<keyword evidence="6" id="KW-1185">Reference proteome</keyword>
<gene>
    <name evidence="2" type="ORF">PR001_g20639</name>
    <name evidence="3" type="ORF">PR002_g10363</name>
    <name evidence="4" type="ORF">PR003_g11086</name>
</gene>
<evidence type="ECO:0000313" key="2">
    <source>
        <dbReference type="EMBL" id="KAE8993562.1"/>
    </source>
</evidence>
<evidence type="ECO:0000313" key="7">
    <source>
        <dbReference type="Proteomes" id="UP000435112"/>
    </source>
</evidence>
<dbReference type="AlphaFoldDB" id="A0A6A4FBW1"/>
<sequence>MWKVQLHVAHCFFCRCWSRCLDHSFRFGAADVYCCDRCSGYCYYCCGCGCRYLDGCDRSLYQWSSSVCPDRLCGVDAVRLFRAHRKRQQGQQNIY</sequence>
<proteinExistence type="predicted"/>
<reference evidence="4 6" key="1">
    <citation type="submission" date="2018-08" db="EMBL/GenBank/DDBJ databases">
        <title>Genomic investigation of the strawberry pathogen Phytophthora fragariae indicates pathogenicity is determined by transcriptional variation in three key races.</title>
        <authorList>
            <person name="Adams T.M."/>
            <person name="Armitage A.D."/>
            <person name="Sobczyk M.K."/>
            <person name="Bates H.J."/>
            <person name="Dunwell J.M."/>
            <person name="Nellist C.F."/>
            <person name="Harrison R.J."/>
        </authorList>
    </citation>
    <scope>NUCLEOTIDE SEQUENCE [LARGE SCALE GENOMIC DNA]</scope>
    <source>
        <strain evidence="2 5">SCRP249</strain>
        <strain evidence="3 7">SCRP324</strain>
        <strain evidence="4 6">SCRP333</strain>
    </source>
</reference>
<dbReference type="Proteomes" id="UP000434957">
    <property type="component" value="Unassembled WGS sequence"/>
</dbReference>
<protein>
    <recommendedName>
        <fullName evidence="8">Secreted protein</fullName>
    </recommendedName>
</protein>
<comment type="caution">
    <text evidence="4">The sequence shown here is derived from an EMBL/GenBank/DDBJ whole genome shotgun (WGS) entry which is preliminary data.</text>
</comment>
<accession>A0A6A4FBW1</accession>
<keyword evidence="1" id="KW-0732">Signal</keyword>
<evidence type="ECO:0008006" key="8">
    <source>
        <dbReference type="Google" id="ProtNLM"/>
    </source>
</evidence>
<name>A0A6A4FBW1_9STRA</name>
<dbReference type="EMBL" id="QXFV01002059">
    <property type="protein sequence ID" value="KAE8993562.1"/>
    <property type="molecule type" value="Genomic_DNA"/>
</dbReference>
<evidence type="ECO:0000256" key="1">
    <source>
        <dbReference type="SAM" id="SignalP"/>
    </source>
</evidence>
<dbReference type="Proteomes" id="UP000429607">
    <property type="component" value="Unassembled WGS sequence"/>
</dbReference>
<evidence type="ECO:0000313" key="5">
    <source>
        <dbReference type="Proteomes" id="UP000429607"/>
    </source>
</evidence>
<evidence type="ECO:0000313" key="6">
    <source>
        <dbReference type="Proteomes" id="UP000434957"/>
    </source>
</evidence>
<evidence type="ECO:0000313" key="4">
    <source>
        <dbReference type="EMBL" id="KAE9339290.1"/>
    </source>
</evidence>
<dbReference type="Proteomes" id="UP000435112">
    <property type="component" value="Unassembled WGS sequence"/>
</dbReference>
<feature type="signal peptide" evidence="1">
    <location>
        <begin position="1"/>
        <end position="18"/>
    </location>
</feature>
<organism evidence="4 6">
    <name type="scientific">Phytophthora rubi</name>
    <dbReference type="NCBI Taxonomy" id="129364"/>
    <lineage>
        <taxon>Eukaryota</taxon>
        <taxon>Sar</taxon>
        <taxon>Stramenopiles</taxon>
        <taxon>Oomycota</taxon>
        <taxon>Peronosporomycetes</taxon>
        <taxon>Peronosporales</taxon>
        <taxon>Peronosporaceae</taxon>
        <taxon>Phytophthora</taxon>
    </lineage>
</organism>
<dbReference type="EMBL" id="QXFU01000584">
    <property type="protein sequence ID" value="KAE9028577.1"/>
    <property type="molecule type" value="Genomic_DNA"/>
</dbReference>
<feature type="chain" id="PRO_5036167649" description="Secreted protein" evidence="1">
    <location>
        <begin position="19"/>
        <end position="95"/>
    </location>
</feature>
<dbReference type="EMBL" id="QXFT01000626">
    <property type="protein sequence ID" value="KAE9339290.1"/>
    <property type="molecule type" value="Genomic_DNA"/>
</dbReference>
<evidence type="ECO:0000313" key="3">
    <source>
        <dbReference type="EMBL" id="KAE9028577.1"/>
    </source>
</evidence>